<evidence type="ECO:0000259" key="1">
    <source>
        <dbReference type="Pfam" id="PF14471"/>
    </source>
</evidence>
<dbReference type="STRING" id="160454.RV10_GL004651"/>
<dbReference type="RefSeq" id="WP_010755777.1">
    <property type="nucleotide sequence ID" value="NZ_ASWD01000002.1"/>
</dbReference>
<organism evidence="2 3">
    <name type="scientific">Enterococcus pallens ATCC BAA-351</name>
    <dbReference type="NCBI Taxonomy" id="1158607"/>
    <lineage>
        <taxon>Bacteria</taxon>
        <taxon>Bacillati</taxon>
        <taxon>Bacillota</taxon>
        <taxon>Bacilli</taxon>
        <taxon>Lactobacillales</taxon>
        <taxon>Enterococcaceae</taxon>
        <taxon>Enterococcus</taxon>
    </lineage>
</organism>
<sequence length="184" mass="21644">MGECLICNRSLRFIKFKCADGYVCKHCYEKVSLNFTQTIKTKTRAELYDLLKNFDKKQQAEPFEISRRINQLVLFDDQQKQLCLPHHKKYTKEALKPEIYSFSAIKECQLVEDKIEKIVKKKQQTLGCIKVAITFIEGNEVTRDIWLIPNYISRSSMPYKTMKSLAQNIVTEINRSKDMVLYTK</sequence>
<comment type="caution">
    <text evidence="2">The sequence shown here is derived from an EMBL/GenBank/DDBJ whole genome shotgun (WGS) entry which is preliminary data.</text>
</comment>
<dbReference type="OrthoDB" id="2060769at2"/>
<feature type="domain" description="DUF4428" evidence="1">
    <location>
        <begin position="3"/>
        <end position="41"/>
    </location>
</feature>
<dbReference type="InterPro" id="IPR027872">
    <property type="entry name" value="DUF4428"/>
</dbReference>
<dbReference type="eggNOG" id="ENOG5032G57">
    <property type="taxonomic scope" value="Bacteria"/>
</dbReference>
<accession>R2SZ61</accession>
<dbReference type="AlphaFoldDB" id="R2SZ61"/>
<reference evidence="2 3" key="1">
    <citation type="submission" date="2013-02" db="EMBL/GenBank/DDBJ databases">
        <title>The Genome Sequence of Enterococcus pallens BAA-351.</title>
        <authorList>
            <consortium name="The Broad Institute Genome Sequencing Platform"/>
            <consortium name="The Broad Institute Genome Sequencing Center for Infectious Disease"/>
            <person name="Earl A.M."/>
            <person name="Gilmore M.S."/>
            <person name="Lebreton F."/>
            <person name="Walker B."/>
            <person name="Young S.K."/>
            <person name="Zeng Q."/>
            <person name="Gargeya S."/>
            <person name="Fitzgerald M."/>
            <person name="Haas B."/>
            <person name="Abouelleil A."/>
            <person name="Alvarado L."/>
            <person name="Arachchi H.M."/>
            <person name="Berlin A.M."/>
            <person name="Chapman S.B."/>
            <person name="Dewar J."/>
            <person name="Goldberg J."/>
            <person name="Griggs A."/>
            <person name="Gujja S."/>
            <person name="Hansen M."/>
            <person name="Howarth C."/>
            <person name="Imamovic A."/>
            <person name="Larimer J."/>
            <person name="McCowan C."/>
            <person name="Murphy C."/>
            <person name="Neiman D."/>
            <person name="Pearson M."/>
            <person name="Priest M."/>
            <person name="Roberts A."/>
            <person name="Saif S."/>
            <person name="Shea T."/>
            <person name="Sisk P."/>
            <person name="Sykes S."/>
            <person name="Wortman J."/>
            <person name="Nusbaum C."/>
            <person name="Birren B."/>
        </authorList>
    </citation>
    <scope>NUCLEOTIDE SEQUENCE [LARGE SCALE GENOMIC DNA]</scope>
    <source>
        <strain evidence="2 3">ATCC BAA-351</strain>
    </source>
</reference>
<dbReference type="EMBL" id="AJAQ01000001">
    <property type="protein sequence ID" value="EOH98046.1"/>
    <property type="molecule type" value="Genomic_DNA"/>
</dbReference>
<dbReference type="PATRIC" id="fig|1158607.3.peg.720"/>
<dbReference type="HOGENOM" id="CLU_128667_0_0_9"/>
<gene>
    <name evidence="2" type="ORF">UAU_00716</name>
</gene>
<evidence type="ECO:0000313" key="3">
    <source>
        <dbReference type="Proteomes" id="UP000013782"/>
    </source>
</evidence>
<proteinExistence type="predicted"/>
<keyword evidence="3" id="KW-1185">Reference proteome</keyword>
<protein>
    <recommendedName>
        <fullName evidence="1">DUF4428 domain-containing protein</fullName>
    </recommendedName>
</protein>
<evidence type="ECO:0000313" key="2">
    <source>
        <dbReference type="EMBL" id="EOH98046.1"/>
    </source>
</evidence>
<dbReference type="Proteomes" id="UP000013782">
    <property type="component" value="Unassembled WGS sequence"/>
</dbReference>
<name>R2SZ61_9ENTE</name>
<dbReference type="Pfam" id="PF14471">
    <property type="entry name" value="DUF4428"/>
    <property type="match status" value="1"/>
</dbReference>